<dbReference type="GeneID" id="85307333"/>
<feature type="non-terminal residue" evidence="1">
    <location>
        <position position="493"/>
    </location>
</feature>
<accession>A0AAJ0C9I3</accession>
<evidence type="ECO:0000313" key="2">
    <source>
        <dbReference type="Proteomes" id="UP001244011"/>
    </source>
</evidence>
<sequence>MHAIWSRASQANGSHCRTCLQATNVLIRRAGSAPSRRKVRMSDAFTAFYTTIMATAAVLDAKYKDQRRKELDRKISEAKDGLAELMEAPAAHELAQAADARFTAPYPAAARQQLDTLEVLNSICLKPEVLLQERVKADHRRYRREFLERGLGLPKEKIWWTTPPRMMEVEEFLAIEESRPEIPQREPSSSVQIERMTEMIDDLVDRLLVEAYRDERDEVSQAPISLDSGWNAIRMLRSDGYPRYGDPSINFEFSTESRHGLNAVNRKIMADWDALRKAKPMAEREYKARREHFIAKICYNVLISPVPPGIHNYNALISGFSRIGESCLAQAVVDSFLFKSHLRPTQMTLVSLLHHYRLKKDIVGFYSIVRRLTGHDPRGIGLRRRTQEDVESYHVLWKWAQESDVAVVDGFVIERATLDRQLLEALLDGLIDFNQTRQAAQVLVACMRDGWTIGSRYLFRVVWMCVSHLDRRAAKTLVRGFVHSIDEVLSFIL</sequence>
<evidence type="ECO:0000313" key="1">
    <source>
        <dbReference type="EMBL" id="KAK1772658.1"/>
    </source>
</evidence>
<dbReference type="RefSeq" id="XP_060288871.1">
    <property type="nucleotide sequence ID" value="XM_060424146.1"/>
</dbReference>
<gene>
    <name evidence="1" type="ORF">QBC33DRAFT_426561</name>
</gene>
<name>A0AAJ0C9I3_9PEZI</name>
<organism evidence="1 2">
    <name type="scientific">Phialemonium atrogriseum</name>
    <dbReference type="NCBI Taxonomy" id="1093897"/>
    <lineage>
        <taxon>Eukaryota</taxon>
        <taxon>Fungi</taxon>
        <taxon>Dikarya</taxon>
        <taxon>Ascomycota</taxon>
        <taxon>Pezizomycotina</taxon>
        <taxon>Sordariomycetes</taxon>
        <taxon>Sordariomycetidae</taxon>
        <taxon>Cephalothecales</taxon>
        <taxon>Cephalothecaceae</taxon>
        <taxon>Phialemonium</taxon>
    </lineage>
</organism>
<dbReference type="AlphaFoldDB" id="A0AAJ0C9I3"/>
<dbReference type="Proteomes" id="UP001244011">
    <property type="component" value="Unassembled WGS sequence"/>
</dbReference>
<dbReference type="EMBL" id="MU838997">
    <property type="protein sequence ID" value="KAK1772658.1"/>
    <property type="molecule type" value="Genomic_DNA"/>
</dbReference>
<proteinExistence type="predicted"/>
<reference evidence="1" key="1">
    <citation type="submission" date="2023-06" db="EMBL/GenBank/DDBJ databases">
        <title>Genome-scale phylogeny and comparative genomics of the fungal order Sordariales.</title>
        <authorList>
            <consortium name="Lawrence Berkeley National Laboratory"/>
            <person name="Hensen N."/>
            <person name="Bonometti L."/>
            <person name="Westerberg I."/>
            <person name="Brannstrom I.O."/>
            <person name="Guillou S."/>
            <person name="Cros-Aarteil S."/>
            <person name="Calhoun S."/>
            <person name="Haridas S."/>
            <person name="Kuo A."/>
            <person name="Mondo S."/>
            <person name="Pangilinan J."/>
            <person name="Riley R."/>
            <person name="Labutti K."/>
            <person name="Andreopoulos B."/>
            <person name="Lipzen A."/>
            <person name="Chen C."/>
            <person name="Yanf M."/>
            <person name="Daum C."/>
            <person name="Ng V."/>
            <person name="Clum A."/>
            <person name="Steindorff A."/>
            <person name="Ohm R."/>
            <person name="Martin F."/>
            <person name="Silar P."/>
            <person name="Natvig D."/>
            <person name="Lalanne C."/>
            <person name="Gautier V."/>
            <person name="Ament-Velasquez S.L."/>
            <person name="Kruys A."/>
            <person name="Hutchinson M.I."/>
            <person name="Powell A.J."/>
            <person name="Barry K."/>
            <person name="Miller A.N."/>
            <person name="Grigoriev I.V."/>
            <person name="Debuchy R."/>
            <person name="Gladieux P."/>
            <person name="Thoren M.H."/>
            <person name="Johannesson H."/>
        </authorList>
    </citation>
    <scope>NUCLEOTIDE SEQUENCE</scope>
    <source>
        <strain evidence="1">8032-3</strain>
    </source>
</reference>
<protein>
    <submittedName>
        <fullName evidence="1">Uncharacterized protein</fullName>
    </submittedName>
</protein>
<keyword evidence="2" id="KW-1185">Reference proteome</keyword>
<comment type="caution">
    <text evidence="1">The sequence shown here is derived from an EMBL/GenBank/DDBJ whole genome shotgun (WGS) entry which is preliminary data.</text>
</comment>